<evidence type="ECO:0000256" key="2">
    <source>
        <dbReference type="ARBA" id="ARBA00022857"/>
    </source>
</evidence>
<dbReference type="InterPro" id="IPR036291">
    <property type="entry name" value="NAD(P)-bd_dom_sf"/>
</dbReference>
<evidence type="ECO:0000256" key="1">
    <source>
        <dbReference type="ARBA" id="ARBA00006484"/>
    </source>
</evidence>
<dbReference type="EMBL" id="FQWZ01000002">
    <property type="protein sequence ID" value="SHG68865.1"/>
    <property type="molecule type" value="Genomic_DNA"/>
</dbReference>
<evidence type="ECO:0000256" key="4">
    <source>
        <dbReference type="RuleBase" id="RU000363"/>
    </source>
</evidence>
<dbReference type="Pfam" id="PF00106">
    <property type="entry name" value="adh_short"/>
    <property type="match status" value="1"/>
</dbReference>
<comment type="similarity">
    <text evidence="1 4">Belongs to the short-chain dehydrogenases/reductases (SDR) family.</text>
</comment>
<keyword evidence="3" id="KW-0560">Oxidoreductase</keyword>
<dbReference type="Proteomes" id="UP000199758">
    <property type="component" value="Unassembled WGS sequence"/>
</dbReference>
<dbReference type="AlphaFoldDB" id="A0A1M5LV31"/>
<dbReference type="SUPFAM" id="SSF51735">
    <property type="entry name" value="NAD(P)-binding Rossmann-fold domains"/>
    <property type="match status" value="1"/>
</dbReference>
<gene>
    <name evidence="5" type="ORF">SAMN04488068_1107</name>
</gene>
<dbReference type="InterPro" id="IPR020904">
    <property type="entry name" value="Sc_DH/Rdtase_CS"/>
</dbReference>
<proteinExistence type="inferred from homology"/>
<name>A0A1M5LV31_9GAMM</name>
<keyword evidence="2" id="KW-0521">NADP</keyword>
<dbReference type="GO" id="GO:0016616">
    <property type="term" value="F:oxidoreductase activity, acting on the CH-OH group of donors, NAD or NADP as acceptor"/>
    <property type="evidence" value="ECO:0007669"/>
    <property type="project" value="InterPro"/>
</dbReference>
<protein>
    <submittedName>
        <fullName evidence="5">NAD(P)-dependent dehydrogenase, short-chain alcohol dehydrogenase family</fullName>
    </submittedName>
</protein>
<evidence type="ECO:0000256" key="3">
    <source>
        <dbReference type="ARBA" id="ARBA00023002"/>
    </source>
</evidence>
<dbReference type="RefSeq" id="WP_072895035.1">
    <property type="nucleotide sequence ID" value="NZ_FQWZ01000002.1"/>
</dbReference>
<evidence type="ECO:0000313" key="5">
    <source>
        <dbReference type="EMBL" id="SHG68865.1"/>
    </source>
</evidence>
<evidence type="ECO:0000313" key="6">
    <source>
        <dbReference type="Proteomes" id="UP000199758"/>
    </source>
</evidence>
<dbReference type="STRING" id="490188.SAMN04488068_1107"/>
<dbReference type="Gene3D" id="3.40.50.720">
    <property type="entry name" value="NAD(P)-binding Rossmann-like Domain"/>
    <property type="match status" value="1"/>
</dbReference>
<dbReference type="PROSITE" id="PS00061">
    <property type="entry name" value="ADH_SHORT"/>
    <property type="match status" value="1"/>
</dbReference>
<accession>A0A1M5LV31</accession>
<reference evidence="5 6" key="1">
    <citation type="submission" date="2016-11" db="EMBL/GenBank/DDBJ databases">
        <authorList>
            <person name="Jaros S."/>
            <person name="Januszkiewicz K."/>
            <person name="Wedrychowicz H."/>
        </authorList>
    </citation>
    <scope>NUCLEOTIDE SEQUENCE [LARGE SCALE GENOMIC DNA]</scope>
    <source>
        <strain evidence="5 6">CGMCC 1.7049</strain>
    </source>
</reference>
<sequence length="242" mass="25062">MSTRIALITGGNRGIGLETARQLGQQGVHVIVGARGAAAGEQAAATLKAEGVAAESVVIDVADSASVHAAAAAIDARHGRLDILVNNAGVLGEMVAGPSAQTLAQWREVFDTNLFGLIEVTQAMLPLLHRSDAGRIVNVSSVLGSIALHGQPGSPIYEMKGIPAYNVSKSAVNAWTVQLAYELKASRIKVNTIHPGYVKTEMNRGGGELEVPEGARTSVAMALIADDGPSGSFTHLGETLPW</sequence>
<dbReference type="InterPro" id="IPR045313">
    <property type="entry name" value="CBR1-like"/>
</dbReference>
<dbReference type="OrthoDB" id="5786478at2"/>
<dbReference type="InterPro" id="IPR002347">
    <property type="entry name" value="SDR_fam"/>
</dbReference>
<keyword evidence="6" id="KW-1185">Reference proteome</keyword>
<organism evidence="5 6">
    <name type="scientific">Hydrocarboniphaga daqingensis</name>
    <dbReference type="NCBI Taxonomy" id="490188"/>
    <lineage>
        <taxon>Bacteria</taxon>
        <taxon>Pseudomonadati</taxon>
        <taxon>Pseudomonadota</taxon>
        <taxon>Gammaproteobacteria</taxon>
        <taxon>Nevskiales</taxon>
        <taxon>Nevskiaceae</taxon>
        <taxon>Hydrocarboniphaga</taxon>
    </lineage>
</organism>
<dbReference type="PRINTS" id="PR00081">
    <property type="entry name" value="GDHRDH"/>
</dbReference>
<dbReference type="PANTHER" id="PTHR43490:SF99">
    <property type="entry name" value="SHORT-CHAIN DEHYDROGENASE_REDUCTASE"/>
    <property type="match status" value="1"/>
</dbReference>
<dbReference type="PANTHER" id="PTHR43490">
    <property type="entry name" value="(+)-NEOMENTHOL DEHYDROGENASE"/>
    <property type="match status" value="1"/>
</dbReference>
<dbReference type="CDD" id="cd05324">
    <property type="entry name" value="carb_red_PTCR-like_SDR_c"/>
    <property type="match status" value="1"/>
</dbReference>
<dbReference type="PRINTS" id="PR00080">
    <property type="entry name" value="SDRFAMILY"/>
</dbReference>